<dbReference type="EMBL" id="JAUEPS010000162">
    <property type="protein sequence ID" value="KAK0435094.1"/>
    <property type="molecule type" value="Genomic_DNA"/>
</dbReference>
<dbReference type="SUPFAM" id="SSF54160">
    <property type="entry name" value="Chromo domain-like"/>
    <property type="match status" value="1"/>
</dbReference>
<sequence length="138" mass="16584">MGEEGFRGSDVDIPSAFWMLADSYDIRTPGIIGLPFFCPCMGAALEMEDNEYHVEYLLAARADVDPYDRIVWKYLIKWTEYDEEEAMWEPRRSFPVRCRLLDSFWSVRRHREWASTYLFVVASREWIDAKRAWYWSQF</sequence>
<comment type="caution">
    <text evidence="2">The sequence shown here is derived from an EMBL/GenBank/DDBJ whole genome shotgun (WGS) entry which is preliminary data.</text>
</comment>
<dbReference type="RefSeq" id="XP_060321882.1">
    <property type="nucleotide sequence ID" value="XM_060478750.1"/>
</dbReference>
<keyword evidence="3" id="KW-1185">Reference proteome</keyword>
<gene>
    <name evidence="2" type="ORF">EV420DRAFT_1653469</name>
</gene>
<evidence type="ECO:0000313" key="3">
    <source>
        <dbReference type="Proteomes" id="UP001175211"/>
    </source>
</evidence>
<reference evidence="2" key="1">
    <citation type="submission" date="2023-06" db="EMBL/GenBank/DDBJ databases">
        <authorList>
            <consortium name="Lawrence Berkeley National Laboratory"/>
            <person name="Ahrendt S."/>
            <person name="Sahu N."/>
            <person name="Indic B."/>
            <person name="Wong-Bajracharya J."/>
            <person name="Merenyi Z."/>
            <person name="Ke H.-M."/>
            <person name="Monk M."/>
            <person name="Kocsube S."/>
            <person name="Drula E."/>
            <person name="Lipzen A."/>
            <person name="Balint B."/>
            <person name="Henrissat B."/>
            <person name="Andreopoulos B."/>
            <person name="Martin F.M."/>
            <person name="Harder C.B."/>
            <person name="Rigling D."/>
            <person name="Ford K.L."/>
            <person name="Foster G.D."/>
            <person name="Pangilinan J."/>
            <person name="Papanicolaou A."/>
            <person name="Barry K."/>
            <person name="LaButti K."/>
            <person name="Viragh M."/>
            <person name="Koriabine M."/>
            <person name="Yan M."/>
            <person name="Riley R."/>
            <person name="Champramary S."/>
            <person name="Plett K.L."/>
            <person name="Tsai I.J."/>
            <person name="Slot J."/>
            <person name="Sipos G."/>
            <person name="Plett J."/>
            <person name="Nagy L.G."/>
            <person name="Grigoriev I.V."/>
        </authorList>
    </citation>
    <scope>NUCLEOTIDE SEQUENCE</scope>
    <source>
        <strain evidence="2">CCBAS 213</strain>
    </source>
</reference>
<dbReference type="Pfam" id="PF00385">
    <property type="entry name" value="Chromo"/>
    <property type="match status" value="1"/>
</dbReference>
<dbReference type="Proteomes" id="UP001175211">
    <property type="component" value="Unassembled WGS sequence"/>
</dbReference>
<dbReference type="InterPro" id="IPR016197">
    <property type="entry name" value="Chromo-like_dom_sf"/>
</dbReference>
<dbReference type="Gene3D" id="2.40.50.40">
    <property type="match status" value="1"/>
</dbReference>
<dbReference type="InterPro" id="IPR000953">
    <property type="entry name" value="Chromo/chromo_shadow_dom"/>
</dbReference>
<dbReference type="PROSITE" id="PS50013">
    <property type="entry name" value="CHROMO_2"/>
    <property type="match status" value="1"/>
</dbReference>
<name>A0AA39MIM7_ARMTA</name>
<dbReference type="InterPro" id="IPR023780">
    <property type="entry name" value="Chromo_domain"/>
</dbReference>
<dbReference type="GeneID" id="85362298"/>
<protein>
    <recommendedName>
        <fullName evidence="1">Chromo domain-containing protein</fullName>
    </recommendedName>
</protein>
<feature type="domain" description="Chromo" evidence="1">
    <location>
        <begin position="52"/>
        <end position="116"/>
    </location>
</feature>
<dbReference type="GO" id="GO:0006338">
    <property type="term" value="P:chromatin remodeling"/>
    <property type="evidence" value="ECO:0007669"/>
    <property type="project" value="UniProtKB-ARBA"/>
</dbReference>
<proteinExistence type="predicted"/>
<dbReference type="AlphaFoldDB" id="A0AA39MIM7"/>
<organism evidence="2 3">
    <name type="scientific">Armillaria tabescens</name>
    <name type="common">Ringless honey mushroom</name>
    <name type="synonym">Agaricus tabescens</name>
    <dbReference type="NCBI Taxonomy" id="1929756"/>
    <lineage>
        <taxon>Eukaryota</taxon>
        <taxon>Fungi</taxon>
        <taxon>Dikarya</taxon>
        <taxon>Basidiomycota</taxon>
        <taxon>Agaricomycotina</taxon>
        <taxon>Agaricomycetes</taxon>
        <taxon>Agaricomycetidae</taxon>
        <taxon>Agaricales</taxon>
        <taxon>Marasmiineae</taxon>
        <taxon>Physalacriaceae</taxon>
        <taxon>Desarmillaria</taxon>
    </lineage>
</organism>
<evidence type="ECO:0000313" key="2">
    <source>
        <dbReference type="EMBL" id="KAK0435094.1"/>
    </source>
</evidence>
<accession>A0AA39MIM7</accession>
<evidence type="ECO:0000259" key="1">
    <source>
        <dbReference type="PROSITE" id="PS50013"/>
    </source>
</evidence>